<comment type="caution">
    <text evidence="9">The sequence shown here is derived from an EMBL/GenBank/DDBJ whole genome shotgun (WGS) entry which is preliminary data.</text>
</comment>
<dbReference type="Gene3D" id="3.30.460.10">
    <property type="entry name" value="Beta Polymerase, domain 2"/>
    <property type="match status" value="1"/>
</dbReference>
<dbReference type="CDD" id="cd05398">
    <property type="entry name" value="NT_ClassII-CCAase"/>
    <property type="match status" value="1"/>
</dbReference>
<dbReference type="SUPFAM" id="SSF81301">
    <property type="entry name" value="Nucleotidyltransferase"/>
    <property type="match status" value="1"/>
</dbReference>
<gene>
    <name evidence="9" type="primary">cca</name>
    <name evidence="9" type="ORF">SNEC2469_LOCUS19806</name>
</gene>
<evidence type="ECO:0000313" key="9">
    <source>
        <dbReference type="EMBL" id="CAE7687682.1"/>
    </source>
</evidence>
<keyword evidence="3" id="KW-0540">Nuclease</keyword>
<evidence type="ECO:0000256" key="3">
    <source>
        <dbReference type="ARBA" id="ARBA00022722"/>
    </source>
</evidence>
<evidence type="ECO:0000259" key="8">
    <source>
        <dbReference type="SMART" id="SM00479"/>
    </source>
</evidence>
<dbReference type="EMBL" id="CAJNJA010034119">
    <property type="protein sequence ID" value="CAE7687682.1"/>
    <property type="molecule type" value="Genomic_DNA"/>
</dbReference>
<dbReference type="SMART" id="SM00479">
    <property type="entry name" value="EXOIII"/>
    <property type="match status" value="1"/>
</dbReference>
<reference evidence="9" key="1">
    <citation type="submission" date="2021-02" db="EMBL/GenBank/DDBJ databases">
        <authorList>
            <person name="Dougan E. K."/>
            <person name="Rhodes N."/>
            <person name="Thang M."/>
            <person name="Chan C."/>
        </authorList>
    </citation>
    <scope>NUCLEOTIDE SEQUENCE</scope>
</reference>
<sequence>MAASASLVLQVRPATPFTGLHQACPRFCGEDHGPLPAGLSGHERSACVLLIASLAVRPGPGRDTRRCRTRRRVRERQGQGFGLPGGKQSWTTGLTASPVPNALESWLGKLDPSIREVIKRIEKHYGHQAWIVGGAVRDVLCGYKPADVDVATTMTPAMLQQIFPDLIMTGAKYGVVTVKHKGCLVECAQLRKAPTGSDGARQEHSELADSLLEDLRSRDFTVNAMAVDMTRKVIYDPFGGRGDVKDRRLRAVSRPAEQMMRQDGLRVLRAYRFWAAFSEVPWILHEGLATALREVGGQLLANTARQRILSELKKILSRPRGWEAMRQMAEDGVLSAILGHPVDVEGQELSALKALYTLPQVTASLARQRPRALERPVTYRQKQTGRKGPRLFEDPLKRGMPAKRPQPFEFYAVVDFEATCWEQGQTATSQEIIEFPVVLLHAASGTCVGEFHSFVRPSSEKRLSHYCRCLTGISQSTVDGAPYFKEVVATVSSWLKEKTNGADIAWVADGEWDLEEMLPAQWRRSFGEARMPESWKQFIDVRQVFQQVHPGMLRPGIGKIRMMCEYLRIPNLGPLHSGIADTRNVARIALMLMWEGAVCKAFPPRDAQQLPRPFPSPPPKKEVKMTKAKVKCQTTSRNIQAFEEAMTLMLARMEGDEALELMKHLHFSKVEQRFVTEHIHCLGELPAARDEGAIRRFLVACGEDFAFAQLRLERAWLLGAKEAEQEPAQPAEPAEPAELAELAELEEALEAQLRDKEAWERLQKPLADGRWIQKETGLDLDMVGPIKEWLYYQQVDQDLKSLEDLRDQLQGLGMESLEMQSAPMVSWPPDRTCKQLPSKKRVSRPSLPQGEADMIPGAKLSYDLEINDRNGKTKAVRVKVESPGDPSYSWKGGGGGGGKGRSHGTGPYGQSYGGGMGGGGYEGGDAAYWQQLMATITQAAQAMQGGGYQGGRGPSSLASGTAILAMPLWSLEVNLAVPKILRLPWGAPKQALPYLDIRCRDSLAAEGAEWNGQLNAEISVAQHLGDFFQVRCWRPREGPRPGGGRCEVADVGMVEAIKTDALREKVEAEAPLRSAKYGGISGKDHEEAPQQALTCLRCPSVRIMDFYKCGADAAGSAKSKATLAATSALTGQASKFQVLVWVGDWTTLGDQEGRAAGRTRGEARRRIELQTKFNKVEVVRQADQKFIRERAEKHKTMRDDRFKRLVDAVCDHGGLAMECAENLAAFEQRYQQRRWDLYAQWDEHVSHPLAKQAFDYINPADRVAQQKLNGSKSVSWKLPHEKPQLKLDVSKDPARRQLYDTEAEKNFHEVAETVLGRSRSSPEILRRSAMRDPRAVGTRALSRPVLEPTDWGQQQLQGTLFGRFAQACEEGPNFTRARRGGTNVFVPDETDGIEAAGTRFSRLHGHHDMGILRGDTGSQGETSNFKTHEGSSSGAPAQDHFTFQHSREITDLEFPLGKKALQLNGFSAAELRCVDPWPLGSGSDSVSIPERQPFVAMFGTGVAAGHPNMQARLNQAIAQHNPNYKALYVSWNDNQRQQGSCWGSNITDARLKGKDGEDFLVVRPNNFNERIGRVKASDVALLVGSGTSLRPVTLEEYLRDFHSHAAYAGSVPAGTSLLSATRDQSVGIRFQAVFLPVASHSSLFGFPGPKAKEFYPDTYNYQTKSWEDPRNLVLLCTSQGTFVQQDGPGSVPQFLHSSEPGGWRKKYLEAAATRHGVTMGQTETAEERAEALRQGKAASTVIGTRAMGTGFNRLMTVQIPMKQQRTFGTNNLFGGPSPTAWAPTFPFSTTTSNCFSGGPTPAAGPCSGAPAPMAFGNAPGACFGGFRSTNSLCQARAQSDSAHAACVSTGSDAGPMDRLRMERFERDEGCSVTITVQFYFVVREGHSIDESDIRRAVDICEEAYKGCSWDGNLMDAGFQSAFAKKDMTPSDTMNLLSPSSSVLVFPGSDSDVQKSTWLQPPWPSTLSNCFDPLAGLDQDLKSLLCKVPCTEEGYGWLHGTALSLLEKKQQLDAAFHIFRLANDLHLQIHGLPGSHSLYNMACCQAVAVSLQIQQYRSACPGAFDLASCLQVPDRAGGVVAPHLPPKPAFGASVAMLCDARLDAALGLLSSAIGAGWRQHAHMATDPDLQSVRELRKPRFDVLVKLAQTTAQAFA</sequence>
<evidence type="ECO:0000256" key="7">
    <source>
        <dbReference type="SAM" id="MobiDB-lite"/>
    </source>
</evidence>
<keyword evidence="4" id="KW-0378">Hydrolase</keyword>
<evidence type="ECO:0000313" key="10">
    <source>
        <dbReference type="Proteomes" id="UP000601435"/>
    </source>
</evidence>
<dbReference type="PANTHER" id="PTHR23044:SF61">
    <property type="entry name" value="3'-5' EXORIBONUCLEASE 1-RELATED"/>
    <property type="match status" value="1"/>
</dbReference>
<feature type="compositionally biased region" description="Polar residues" evidence="7">
    <location>
        <begin position="1416"/>
        <end position="1435"/>
    </location>
</feature>
<dbReference type="OrthoDB" id="438469at2759"/>
<dbReference type="CDD" id="cd06133">
    <property type="entry name" value="ERI-1_3'hExo_like"/>
    <property type="match status" value="1"/>
</dbReference>
<proteinExistence type="inferred from homology"/>
<feature type="region of interest" description="Disordered" evidence="7">
    <location>
        <begin position="378"/>
        <end position="398"/>
    </location>
</feature>
<keyword evidence="10" id="KW-1185">Reference proteome</keyword>
<dbReference type="InterPro" id="IPR047201">
    <property type="entry name" value="ERI-1_3'hExo-like"/>
</dbReference>
<dbReference type="InterPro" id="IPR051274">
    <property type="entry name" value="3-5_Exoribonuclease"/>
</dbReference>
<keyword evidence="2 6" id="KW-0808">Transferase</keyword>
<accession>A0A812WTB6</accession>
<keyword evidence="6" id="KW-0694">RNA-binding</keyword>
<dbReference type="GO" id="GO:0003723">
    <property type="term" value="F:RNA binding"/>
    <property type="evidence" value="ECO:0007669"/>
    <property type="project" value="UniProtKB-KW"/>
</dbReference>
<evidence type="ECO:0000256" key="1">
    <source>
        <dbReference type="ARBA" id="ARBA00007265"/>
    </source>
</evidence>
<name>A0A812WTB6_9DINO</name>
<dbReference type="Gene3D" id="1.10.3090.10">
    <property type="entry name" value="cca-adding enzyme, domain 2"/>
    <property type="match status" value="1"/>
</dbReference>
<dbReference type="InterPro" id="IPR043519">
    <property type="entry name" value="NT_sf"/>
</dbReference>
<dbReference type="Pfam" id="PF00929">
    <property type="entry name" value="RNase_T"/>
    <property type="match status" value="1"/>
</dbReference>
<dbReference type="InterPro" id="IPR002646">
    <property type="entry name" value="PolA_pol_head_dom"/>
</dbReference>
<feature type="domain" description="Exonuclease" evidence="8">
    <location>
        <begin position="410"/>
        <end position="598"/>
    </location>
</feature>
<feature type="region of interest" description="Disordered" evidence="7">
    <location>
        <begin position="823"/>
        <end position="854"/>
    </location>
</feature>
<dbReference type="Pfam" id="PF01743">
    <property type="entry name" value="PolyA_pol"/>
    <property type="match status" value="1"/>
</dbReference>
<dbReference type="GO" id="GO:0016779">
    <property type="term" value="F:nucleotidyltransferase activity"/>
    <property type="evidence" value="ECO:0007669"/>
    <property type="project" value="InterPro"/>
</dbReference>
<dbReference type="Proteomes" id="UP000601435">
    <property type="component" value="Unassembled WGS sequence"/>
</dbReference>
<evidence type="ECO:0000256" key="2">
    <source>
        <dbReference type="ARBA" id="ARBA00022679"/>
    </source>
</evidence>
<keyword evidence="5" id="KW-0269">Exonuclease</keyword>
<evidence type="ECO:0000256" key="6">
    <source>
        <dbReference type="RuleBase" id="RU003953"/>
    </source>
</evidence>
<dbReference type="PANTHER" id="PTHR23044">
    <property type="entry name" value="3'-5' EXONUCLEASE ERI1-RELATED"/>
    <property type="match status" value="1"/>
</dbReference>
<feature type="region of interest" description="Disordered" evidence="7">
    <location>
        <begin position="875"/>
        <end position="906"/>
    </location>
</feature>
<protein>
    <submittedName>
        <fullName evidence="9">Cca protein</fullName>
    </submittedName>
</protein>
<dbReference type="SUPFAM" id="SSF81891">
    <property type="entry name" value="Poly A polymerase C-terminal region-like"/>
    <property type="match status" value="1"/>
</dbReference>
<dbReference type="InterPro" id="IPR036397">
    <property type="entry name" value="RNaseH_sf"/>
</dbReference>
<evidence type="ECO:0000256" key="5">
    <source>
        <dbReference type="ARBA" id="ARBA00022839"/>
    </source>
</evidence>
<comment type="similarity">
    <text evidence="1 6">Belongs to the tRNA nucleotidyltransferase/poly(A) polymerase family.</text>
</comment>
<dbReference type="InterPro" id="IPR013520">
    <property type="entry name" value="Ribonucl_H"/>
</dbReference>
<evidence type="ECO:0000256" key="4">
    <source>
        <dbReference type="ARBA" id="ARBA00022801"/>
    </source>
</evidence>
<dbReference type="SUPFAM" id="SSF53098">
    <property type="entry name" value="Ribonuclease H-like"/>
    <property type="match status" value="1"/>
</dbReference>
<dbReference type="GO" id="GO:0000175">
    <property type="term" value="F:3'-5'-RNA exonuclease activity"/>
    <property type="evidence" value="ECO:0007669"/>
    <property type="project" value="InterPro"/>
</dbReference>
<dbReference type="Gene3D" id="3.30.420.10">
    <property type="entry name" value="Ribonuclease H-like superfamily/Ribonuclease H"/>
    <property type="match status" value="1"/>
</dbReference>
<dbReference type="GO" id="GO:0001680">
    <property type="term" value="P:tRNA 3'-terminal CCA addition"/>
    <property type="evidence" value="ECO:0007669"/>
    <property type="project" value="UniProtKB-ARBA"/>
</dbReference>
<organism evidence="9 10">
    <name type="scientific">Symbiodinium necroappetens</name>
    <dbReference type="NCBI Taxonomy" id="1628268"/>
    <lineage>
        <taxon>Eukaryota</taxon>
        <taxon>Sar</taxon>
        <taxon>Alveolata</taxon>
        <taxon>Dinophyceae</taxon>
        <taxon>Suessiales</taxon>
        <taxon>Symbiodiniaceae</taxon>
        <taxon>Symbiodinium</taxon>
    </lineage>
</organism>
<dbReference type="InterPro" id="IPR012337">
    <property type="entry name" value="RNaseH-like_sf"/>
</dbReference>
<feature type="region of interest" description="Disordered" evidence="7">
    <location>
        <begin position="1413"/>
        <end position="1438"/>
    </location>
</feature>